<dbReference type="Pfam" id="PF12833">
    <property type="entry name" value="HTH_18"/>
    <property type="match status" value="1"/>
</dbReference>
<dbReference type="RefSeq" id="WP_205350114.1">
    <property type="nucleotide sequence ID" value="NZ_JAFEUP010000006.1"/>
</dbReference>
<dbReference type="PROSITE" id="PS01124">
    <property type="entry name" value="HTH_ARAC_FAMILY_2"/>
    <property type="match status" value="1"/>
</dbReference>
<evidence type="ECO:0000313" key="7">
    <source>
        <dbReference type="Proteomes" id="UP000717995"/>
    </source>
</evidence>
<evidence type="ECO:0000256" key="1">
    <source>
        <dbReference type="ARBA" id="ARBA00023015"/>
    </source>
</evidence>
<feature type="domain" description="HTH araC/xylS-type" evidence="5">
    <location>
        <begin position="202"/>
        <end position="302"/>
    </location>
</feature>
<proteinExistence type="predicted"/>
<gene>
    <name evidence="6" type="primary">feaR</name>
    <name evidence="6" type="ORF">JQX08_19655</name>
</gene>
<dbReference type="Proteomes" id="UP000717995">
    <property type="component" value="Unassembled WGS sequence"/>
</dbReference>
<dbReference type="InterPro" id="IPR009057">
    <property type="entry name" value="Homeodomain-like_sf"/>
</dbReference>
<comment type="caution">
    <text evidence="6">The sequence shown here is derived from an EMBL/GenBank/DDBJ whole genome shotgun (WGS) entry which is preliminary data.</text>
</comment>
<protein>
    <submittedName>
        <fullName evidence="6">Transcriptional regulator FeaR</fullName>
    </submittedName>
</protein>
<accession>A0ABS2IJS2</accession>
<dbReference type="PANTHER" id="PTHR46796:SF10">
    <property type="entry name" value="TRANSCRIPTIONAL ACTIVATOR FEAR"/>
    <property type="match status" value="1"/>
</dbReference>
<dbReference type="Pfam" id="PF14525">
    <property type="entry name" value="AraC_binding_2"/>
    <property type="match status" value="1"/>
</dbReference>
<keyword evidence="3" id="KW-0804">Transcription</keyword>
<dbReference type="InterPro" id="IPR035418">
    <property type="entry name" value="AraC-bd_2"/>
</dbReference>
<keyword evidence="1" id="KW-0805">Transcription regulation</keyword>
<dbReference type="NCBIfam" id="NF007243">
    <property type="entry name" value="PRK09685.1"/>
    <property type="match status" value="1"/>
</dbReference>
<reference evidence="6 7" key="1">
    <citation type="submission" date="2021-02" db="EMBL/GenBank/DDBJ databases">
        <authorList>
            <person name="Lee D.-H."/>
        </authorList>
    </citation>
    <scope>NUCLEOTIDE SEQUENCE [LARGE SCALE GENOMIC DNA]</scope>
    <source>
        <strain evidence="6 7">UL073</strain>
    </source>
</reference>
<comment type="function">
    <text evidence="4">Regulatory protein of the TOL plasmid xyl operons. XylS activates the xylXYZLTEGFJQKIH operon required for the degradation of toluene, m-xylene and p-xylene.</text>
</comment>
<sequence>MATANALRADRFDEWLQRINQVCGRFCASTLGSEFSGAVREHKSGAIKLSFVDVAQARLYRTGREVEQSEGKHFFAAFQLQGHASMEQAGNRVSLAPGDITLIDATLPSDFTYSDNSRQLSLILPRHLVEQSQRYGHVRCAQKISASSPIAVLTNRLILEATRQNSLSQHESEATLEAIVSLLRPAISNCDGDVDVHERLFRKTLSFIDEHIRSEELCPELLAREVGVSVRGLYRMFSKKGLVVAQYIKNRRLDFCAESLRLNSAEQKLSALGYSWGFSDSSYFSTAFKARFGVSPGEYRKRYQH</sequence>
<dbReference type="EMBL" id="JAFEUP010000006">
    <property type="protein sequence ID" value="MBM7062938.1"/>
    <property type="molecule type" value="Genomic_DNA"/>
</dbReference>
<organism evidence="6 7">
    <name type="scientific">Zestomonas insulae</name>
    <dbReference type="NCBI Taxonomy" id="2809017"/>
    <lineage>
        <taxon>Bacteria</taxon>
        <taxon>Pseudomonadati</taxon>
        <taxon>Pseudomonadota</taxon>
        <taxon>Gammaproteobacteria</taxon>
        <taxon>Pseudomonadales</taxon>
        <taxon>Pseudomonadaceae</taxon>
        <taxon>Zestomonas</taxon>
    </lineage>
</organism>
<name>A0ABS2IJS2_9GAMM</name>
<dbReference type="Gene3D" id="1.10.10.60">
    <property type="entry name" value="Homeodomain-like"/>
    <property type="match status" value="1"/>
</dbReference>
<evidence type="ECO:0000313" key="6">
    <source>
        <dbReference type="EMBL" id="MBM7062938.1"/>
    </source>
</evidence>
<dbReference type="SUPFAM" id="SSF46689">
    <property type="entry name" value="Homeodomain-like"/>
    <property type="match status" value="1"/>
</dbReference>
<dbReference type="InterPro" id="IPR018060">
    <property type="entry name" value="HTH_AraC"/>
</dbReference>
<evidence type="ECO:0000256" key="4">
    <source>
        <dbReference type="ARBA" id="ARBA00037345"/>
    </source>
</evidence>
<dbReference type="InterPro" id="IPR020449">
    <property type="entry name" value="Tscrpt_reg_AraC-type_HTH"/>
</dbReference>
<evidence type="ECO:0000256" key="2">
    <source>
        <dbReference type="ARBA" id="ARBA00023125"/>
    </source>
</evidence>
<dbReference type="InterPro" id="IPR050204">
    <property type="entry name" value="AraC_XylS_family_regulators"/>
</dbReference>
<keyword evidence="2" id="KW-0238">DNA-binding</keyword>
<dbReference type="SMART" id="SM00342">
    <property type="entry name" value="HTH_ARAC"/>
    <property type="match status" value="1"/>
</dbReference>
<evidence type="ECO:0000256" key="3">
    <source>
        <dbReference type="ARBA" id="ARBA00023163"/>
    </source>
</evidence>
<keyword evidence="7" id="KW-1185">Reference proteome</keyword>
<dbReference type="PRINTS" id="PR00032">
    <property type="entry name" value="HTHARAC"/>
</dbReference>
<dbReference type="PANTHER" id="PTHR46796">
    <property type="entry name" value="HTH-TYPE TRANSCRIPTIONAL ACTIVATOR RHAS-RELATED"/>
    <property type="match status" value="1"/>
</dbReference>
<evidence type="ECO:0000259" key="5">
    <source>
        <dbReference type="PROSITE" id="PS01124"/>
    </source>
</evidence>